<sequence>MRNIFVCLSVLSVMFMACRSQKTGCPTPARNLGAEKVMDEMNAPRKKGVFGFLRRN</sequence>
<evidence type="ECO:0000313" key="2">
    <source>
        <dbReference type="Proteomes" id="UP001485459"/>
    </source>
</evidence>
<keyword evidence="2" id="KW-1185">Reference proteome</keyword>
<dbReference type="PROSITE" id="PS51257">
    <property type="entry name" value="PROKAR_LIPOPROTEIN"/>
    <property type="match status" value="1"/>
</dbReference>
<gene>
    <name evidence="1" type="ORF">WJU16_14855</name>
</gene>
<dbReference type="Proteomes" id="UP001485459">
    <property type="component" value="Chromosome"/>
</dbReference>
<dbReference type="RefSeq" id="WP_341834274.1">
    <property type="nucleotide sequence ID" value="NZ_CP149822.1"/>
</dbReference>
<reference evidence="2" key="1">
    <citation type="submission" date="2024-03" db="EMBL/GenBank/DDBJ databases">
        <title>Chitinophaga horti sp. nov., isolated from garden soil.</title>
        <authorList>
            <person name="Lee D.S."/>
            <person name="Han D.M."/>
            <person name="Baek J.H."/>
            <person name="Choi D.G."/>
            <person name="Jeon J.H."/>
            <person name="Jeon C.O."/>
        </authorList>
    </citation>
    <scope>NUCLEOTIDE SEQUENCE [LARGE SCALE GENOMIC DNA]</scope>
    <source>
        <strain evidence="2">GPA1</strain>
    </source>
</reference>
<organism evidence="1 2">
    <name type="scientific">Chitinophaga pollutisoli</name>
    <dbReference type="NCBI Taxonomy" id="3133966"/>
    <lineage>
        <taxon>Bacteria</taxon>
        <taxon>Pseudomonadati</taxon>
        <taxon>Bacteroidota</taxon>
        <taxon>Chitinophagia</taxon>
        <taxon>Chitinophagales</taxon>
        <taxon>Chitinophagaceae</taxon>
        <taxon>Chitinophaga</taxon>
    </lineage>
</organism>
<name>A0ABZ2YIV7_9BACT</name>
<dbReference type="EMBL" id="CP149822">
    <property type="protein sequence ID" value="WZN39282.1"/>
    <property type="molecule type" value="Genomic_DNA"/>
</dbReference>
<accession>A0ABZ2YIV7</accession>
<protein>
    <submittedName>
        <fullName evidence="1">Uncharacterized protein</fullName>
    </submittedName>
</protein>
<proteinExistence type="predicted"/>
<evidence type="ECO:0000313" key="1">
    <source>
        <dbReference type="EMBL" id="WZN39282.1"/>
    </source>
</evidence>